<accession>A0A6J4U739</accession>
<name>A0A6J4U739_9BACT</name>
<feature type="transmembrane region" description="Helical" evidence="7">
    <location>
        <begin position="120"/>
        <end position="140"/>
    </location>
</feature>
<evidence type="ECO:0000256" key="5">
    <source>
        <dbReference type="ARBA" id="ARBA00022989"/>
    </source>
</evidence>
<evidence type="ECO:0000256" key="4">
    <source>
        <dbReference type="ARBA" id="ARBA00022692"/>
    </source>
</evidence>
<evidence type="ECO:0000256" key="6">
    <source>
        <dbReference type="ARBA" id="ARBA00023136"/>
    </source>
</evidence>
<dbReference type="GO" id="GO:0055085">
    <property type="term" value="P:transmembrane transport"/>
    <property type="evidence" value="ECO:0007669"/>
    <property type="project" value="InterPro"/>
</dbReference>
<dbReference type="Gene3D" id="1.10.3720.10">
    <property type="entry name" value="MetI-like"/>
    <property type="match status" value="1"/>
</dbReference>
<organism evidence="9">
    <name type="scientific">uncultured Thermomicrobiales bacterium</name>
    <dbReference type="NCBI Taxonomy" id="1645740"/>
    <lineage>
        <taxon>Bacteria</taxon>
        <taxon>Pseudomonadati</taxon>
        <taxon>Thermomicrobiota</taxon>
        <taxon>Thermomicrobia</taxon>
        <taxon>Thermomicrobiales</taxon>
        <taxon>environmental samples</taxon>
    </lineage>
</organism>
<dbReference type="InterPro" id="IPR035906">
    <property type="entry name" value="MetI-like_sf"/>
</dbReference>
<dbReference type="InterPro" id="IPR051393">
    <property type="entry name" value="ABC_transporter_permease"/>
</dbReference>
<dbReference type="SUPFAM" id="SSF161098">
    <property type="entry name" value="MetI-like"/>
    <property type="match status" value="1"/>
</dbReference>
<evidence type="ECO:0000256" key="7">
    <source>
        <dbReference type="RuleBase" id="RU363032"/>
    </source>
</evidence>
<sequence>MAAQTTEPLQTPKGSRFGDRLIAPVLLAPSVIALLIFVYGFIGTTVWISLSNWRSASPDWSLADPLFSVYDRLFNTPRFQTDLRNTIIFTVLFLVVAVGAGLLFALLLDQKFPGSVLFRNIFLFPYALSFIVTGVAWRWIFNPETGINILFDTLGINWLLAQIGLGPFQPRWLTNPEVAGDLRTVIPGLDGLFTQLGVPLAMLPVVIAAAWQLSGFAMAMYLAGLSTISGDIREAAQLDGASGWQIYRQIIIPLLKPVTISTMIILGHVSLKIFDLIFAMSGSGPGFATDVPGIFIIEQTFRANRYDLGAAAAIVMLMLVALIIVPYLIRSMRDL</sequence>
<dbReference type="Pfam" id="PF00528">
    <property type="entry name" value="BPD_transp_1"/>
    <property type="match status" value="1"/>
</dbReference>
<reference evidence="9" key="1">
    <citation type="submission" date="2020-02" db="EMBL/GenBank/DDBJ databases">
        <authorList>
            <person name="Meier V. D."/>
        </authorList>
    </citation>
    <scope>NUCLEOTIDE SEQUENCE</scope>
    <source>
        <strain evidence="9">AVDCRST_MAG33</strain>
    </source>
</reference>
<comment type="similarity">
    <text evidence="7">Belongs to the binding-protein-dependent transport system permease family.</text>
</comment>
<evidence type="ECO:0000256" key="1">
    <source>
        <dbReference type="ARBA" id="ARBA00004651"/>
    </source>
</evidence>
<dbReference type="PANTHER" id="PTHR30193:SF42">
    <property type="entry name" value="ABC TRANSPORTER PERMEASE PROTEIN"/>
    <property type="match status" value="1"/>
</dbReference>
<feature type="transmembrane region" description="Helical" evidence="7">
    <location>
        <begin position="21"/>
        <end position="50"/>
    </location>
</feature>
<feature type="transmembrane region" description="Helical" evidence="7">
    <location>
        <begin position="87"/>
        <end position="108"/>
    </location>
</feature>
<protein>
    <submittedName>
        <fullName evidence="9">Predicted beta-glucoside-regulated ABC transport system, permease component 1, COG1175</fullName>
    </submittedName>
</protein>
<dbReference type="PROSITE" id="PS50928">
    <property type="entry name" value="ABC_TM1"/>
    <property type="match status" value="1"/>
</dbReference>
<dbReference type="EMBL" id="CADCWK010000015">
    <property type="protein sequence ID" value="CAA9542853.1"/>
    <property type="molecule type" value="Genomic_DNA"/>
</dbReference>
<keyword evidence="4 7" id="KW-0812">Transmembrane</keyword>
<evidence type="ECO:0000256" key="2">
    <source>
        <dbReference type="ARBA" id="ARBA00022448"/>
    </source>
</evidence>
<evidence type="ECO:0000259" key="8">
    <source>
        <dbReference type="PROSITE" id="PS50928"/>
    </source>
</evidence>
<proteinExistence type="inferred from homology"/>
<gene>
    <name evidence="9" type="ORF">AVDCRST_MAG33-183</name>
</gene>
<dbReference type="InterPro" id="IPR000515">
    <property type="entry name" value="MetI-like"/>
</dbReference>
<dbReference type="AlphaFoldDB" id="A0A6J4U739"/>
<keyword evidence="6 7" id="KW-0472">Membrane</keyword>
<evidence type="ECO:0000256" key="3">
    <source>
        <dbReference type="ARBA" id="ARBA00022475"/>
    </source>
</evidence>
<comment type="subcellular location">
    <subcellularLocation>
        <location evidence="1 7">Cell membrane</location>
        <topology evidence="1 7">Multi-pass membrane protein</topology>
    </subcellularLocation>
</comment>
<keyword evidence="2 7" id="KW-0813">Transport</keyword>
<keyword evidence="5 7" id="KW-1133">Transmembrane helix</keyword>
<dbReference type="CDD" id="cd06261">
    <property type="entry name" value="TM_PBP2"/>
    <property type="match status" value="1"/>
</dbReference>
<dbReference type="GO" id="GO:0005886">
    <property type="term" value="C:plasma membrane"/>
    <property type="evidence" value="ECO:0007669"/>
    <property type="project" value="UniProtKB-SubCell"/>
</dbReference>
<feature type="transmembrane region" description="Helical" evidence="7">
    <location>
        <begin position="201"/>
        <end position="223"/>
    </location>
</feature>
<feature type="transmembrane region" description="Helical" evidence="7">
    <location>
        <begin position="308"/>
        <end position="329"/>
    </location>
</feature>
<dbReference type="PANTHER" id="PTHR30193">
    <property type="entry name" value="ABC TRANSPORTER PERMEASE PROTEIN"/>
    <property type="match status" value="1"/>
</dbReference>
<evidence type="ECO:0000313" key="9">
    <source>
        <dbReference type="EMBL" id="CAA9542853.1"/>
    </source>
</evidence>
<keyword evidence="3" id="KW-1003">Cell membrane</keyword>
<feature type="domain" description="ABC transmembrane type-1" evidence="8">
    <location>
        <begin position="83"/>
        <end position="329"/>
    </location>
</feature>